<keyword evidence="2" id="KW-1185">Reference proteome</keyword>
<dbReference type="RefSeq" id="WP_033489864.1">
    <property type="nucleotide sequence ID" value="NZ_JGYQ01000007.1"/>
</dbReference>
<evidence type="ECO:0000313" key="1">
    <source>
        <dbReference type="EMBL" id="KFI48673.1"/>
    </source>
</evidence>
<dbReference type="Proteomes" id="UP000029093">
    <property type="component" value="Unassembled WGS sequence"/>
</dbReference>
<proteinExistence type="predicted"/>
<organism evidence="1 2">
    <name type="scientific">Bifidobacterium boum</name>
    <dbReference type="NCBI Taxonomy" id="78343"/>
    <lineage>
        <taxon>Bacteria</taxon>
        <taxon>Bacillati</taxon>
        <taxon>Actinomycetota</taxon>
        <taxon>Actinomycetes</taxon>
        <taxon>Bifidobacteriales</taxon>
        <taxon>Bifidobacteriaceae</taxon>
        <taxon>Bifidobacterium</taxon>
    </lineage>
</organism>
<name>A0A086ZQ73_9BIFI</name>
<reference evidence="1 2" key="1">
    <citation type="submission" date="2014-03" db="EMBL/GenBank/DDBJ databases">
        <title>Genomics of Bifidobacteria.</title>
        <authorList>
            <person name="Ventura M."/>
            <person name="Milani C."/>
            <person name="Lugli G.A."/>
        </authorList>
    </citation>
    <scope>NUCLEOTIDE SEQUENCE [LARGE SCALE GENOMIC DNA]</scope>
    <source>
        <strain evidence="1 2">LMG 10736</strain>
    </source>
</reference>
<dbReference type="OrthoDB" id="3239557at2"/>
<dbReference type="GeneID" id="303203951"/>
<dbReference type="AlphaFoldDB" id="A0A086ZQ73"/>
<gene>
    <name evidence="1" type="ORF">BBOU_0804</name>
</gene>
<dbReference type="EMBL" id="JGYQ01000007">
    <property type="protein sequence ID" value="KFI48673.1"/>
    <property type="molecule type" value="Genomic_DNA"/>
</dbReference>
<accession>A0A086ZQ73</accession>
<protein>
    <submittedName>
        <fullName evidence="1">Uncharacterized protein</fullName>
    </submittedName>
</protein>
<evidence type="ECO:0000313" key="2">
    <source>
        <dbReference type="Proteomes" id="UP000029093"/>
    </source>
</evidence>
<sequence length="146" mass="16246">MTLQGFKEINIDKATGQLVMTVTKTIVRFNKATIIYLNYPEFVKIFVNPDTKQLAVEPCTGHDRNAVKFCKPGKKNILSASVRDSSVVDTVARYYTFEDVDDDHVAYHKVPGTKAGEGKVVVFDLSDSTSGVMKRRGRKKETAAVK</sequence>
<comment type="caution">
    <text evidence="1">The sequence shown here is derived from an EMBL/GenBank/DDBJ whole genome shotgun (WGS) entry which is preliminary data.</text>
</comment>